<keyword evidence="2" id="KW-1185">Reference proteome</keyword>
<organism evidence="1 2">
    <name type="scientific">Populus alba</name>
    <name type="common">White poplar</name>
    <dbReference type="NCBI Taxonomy" id="43335"/>
    <lineage>
        <taxon>Eukaryota</taxon>
        <taxon>Viridiplantae</taxon>
        <taxon>Streptophyta</taxon>
        <taxon>Embryophyta</taxon>
        <taxon>Tracheophyta</taxon>
        <taxon>Spermatophyta</taxon>
        <taxon>Magnoliopsida</taxon>
        <taxon>eudicotyledons</taxon>
        <taxon>Gunneridae</taxon>
        <taxon>Pentapetalae</taxon>
        <taxon>rosids</taxon>
        <taxon>fabids</taxon>
        <taxon>Malpighiales</taxon>
        <taxon>Salicaceae</taxon>
        <taxon>Saliceae</taxon>
        <taxon>Populus</taxon>
    </lineage>
</organism>
<reference evidence="1 2" key="1">
    <citation type="journal article" date="2024" name="Plant Biotechnol. J.">
        <title>Genome and CRISPR/Cas9 system of a widespread forest tree (Populus alba) in the world.</title>
        <authorList>
            <person name="Liu Y.J."/>
            <person name="Jiang P.F."/>
            <person name="Han X.M."/>
            <person name="Li X.Y."/>
            <person name="Wang H.M."/>
            <person name="Wang Y.J."/>
            <person name="Wang X.X."/>
            <person name="Zeng Q.Y."/>
        </authorList>
    </citation>
    <scope>NUCLEOTIDE SEQUENCE [LARGE SCALE GENOMIC DNA]</scope>
    <source>
        <strain evidence="2">cv. PAL-ZL1</strain>
    </source>
</reference>
<dbReference type="EMBL" id="RCHU02000014">
    <property type="protein sequence ID" value="KAL3572410.1"/>
    <property type="molecule type" value="Genomic_DNA"/>
</dbReference>
<gene>
    <name evidence="1" type="ORF">D5086_026314</name>
</gene>
<accession>A0ACC4B280</accession>
<name>A0ACC4B280_POPAL</name>
<dbReference type="Proteomes" id="UP000309997">
    <property type="component" value="Unassembled WGS sequence"/>
</dbReference>
<evidence type="ECO:0000313" key="2">
    <source>
        <dbReference type="Proteomes" id="UP000309997"/>
    </source>
</evidence>
<sequence length="1374" mass="153192">MSSSSWINSLSCSSSVVQSSGETSIPLIFQWLRFIFLSPCPQRALLSSVDLLFLLFLLGFAAQKLHSRFTSSGHSDSDINYPLVGNGNSRAHITTSIWFKLSLIVPVFLALCYIVVSIIAFSQSTQLPHWKVLAGVFWLVQAITQLMVAILIIHEKRIHAVTHPLSLRIYWVANFIIISMFMSSGIIRLVALEHNLLFDDIVSAMAFTLSIVLFSVAIKGSTGITVIRHSESVMHDDTKLHEPLLGKSNVTGFATASIISKSFWLWMNPLLRQGYKSPLKIDDVPTLSPEHRAEKMSQLFESSWPKPHEKSNHPVRTTLLRCFWKEISFTAFLAILRLSVICTLITSLYKKGLMLSCSARQAHGVGQIVNYMAVDAQQLSDVMLQLHSIWLMPLQVGVGLALLYNALGTSAVTGLIGTLGIIVFAVFSNRRNNKFQRNVMINRDSRMKATNEMLNCMRVIKFQAWEDHFNKRIQDFRDSEFGWISKFLYSISGNTIVLWCTPLIVSTLTFGTALLLGVPLDAGTVFTTTSIFKMLQEPIRVFPQAMISLSQAVVSLARLDCYMLSKELVEESVERADACDGRIAVEVKGGIFSWDDEAKGEVLNNINLEIKKGELTAIVGTVGSGKSSLLASILGEMHKISGKIRICGTTAYVAQTSWIQNGTIEDNILFGLPMNEERYKEVLRVCCLEKDLEMMEFGDQTEIGERGINLSGGQKQRIQLARAVYQDCDIYLLDDIFSAVDAHTGTDIFKQCVRGALKGKTILLVTHQVDFLHNVDLISVMRDGQIVQSGKYNDLLASGLDFGALVAAHETAMELVEVSAEIPCENLPTPPKSSQGLSKIGEEKDESKQLLDQPKSDKGTSKLIEEEERATGNVGLHVYKQYCTEAFGWWGPVVALLLSLIWQASLMAGDYWLAFETADERAATFKPSLFISVYGIIAALSVVLLTMRSLFVTLMGLKTAQKFFGGILRSILHAPMSFFDTTPSGRILSRASADQTTIDIFLPFMFSHAIAIYVTVLSIIVIVCQYTWPTVFLVIPLGWLNWWYRGYFLAASRELTRLDSITKAPVIHHFSESISGVMTIRSFRKQDRFCQENVSRVNANLCMDFHNNGSNEWLGFRLELIGSIILCASAMFLIILPSSIIRPENVGLSLSYGLSLNSVLFWCIYLSCFVENRMVSVERLKQFTNISSEAAWKIEDRVPPPNWPAIGNVDLKDLQASTLSKAHYACIDSTLSLSVNLTSLSLERCQLKDVVAAKPEKLDSPVTDNGDNWSMGQKQLLCMGRVMLKHSRLLFMDEATASIDSQTDAVIQKIIREEFADCTIISIAHRIPTIMDCDRVLVIDAGRSKEFDKPSRLLERPSLFGALVREYANRSAEL</sequence>
<comment type="caution">
    <text evidence="1">The sequence shown here is derived from an EMBL/GenBank/DDBJ whole genome shotgun (WGS) entry which is preliminary data.</text>
</comment>
<evidence type="ECO:0000313" key="1">
    <source>
        <dbReference type="EMBL" id="KAL3572410.1"/>
    </source>
</evidence>
<proteinExistence type="predicted"/>
<protein>
    <submittedName>
        <fullName evidence="1">Uncharacterized protein</fullName>
    </submittedName>
</protein>